<evidence type="ECO:0000313" key="3">
    <source>
        <dbReference type="Proteomes" id="UP000886595"/>
    </source>
</evidence>
<feature type="compositionally biased region" description="Basic residues" evidence="1">
    <location>
        <begin position="9"/>
        <end position="21"/>
    </location>
</feature>
<sequence>MGSGEGIRGGRRGRERGRGKPKGWVSRGGGNGGGGGFRKGGLYQFCTCREWKEDLEVGFGYATAYPIAFCN</sequence>
<evidence type="ECO:0000313" key="2">
    <source>
        <dbReference type="EMBL" id="KAG2330549.1"/>
    </source>
</evidence>
<organism evidence="2 3">
    <name type="scientific">Brassica carinata</name>
    <name type="common">Ethiopian mustard</name>
    <name type="synonym">Abyssinian cabbage</name>
    <dbReference type="NCBI Taxonomy" id="52824"/>
    <lineage>
        <taxon>Eukaryota</taxon>
        <taxon>Viridiplantae</taxon>
        <taxon>Streptophyta</taxon>
        <taxon>Embryophyta</taxon>
        <taxon>Tracheophyta</taxon>
        <taxon>Spermatophyta</taxon>
        <taxon>Magnoliopsida</taxon>
        <taxon>eudicotyledons</taxon>
        <taxon>Gunneridae</taxon>
        <taxon>Pentapetalae</taxon>
        <taxon>rosids</taxon>
        <taxon>malvids</taxon>
        <taxon>Brassicales</taxon>
        <taxon>Brassicaceae</taxon>
        <taxon>Brassiceae</taxon>
        <taxon>Brassica</taxon>
    </lineage>
</organism>
<protein>
    <submittedName>
        <fullName evidence="2">Uncharacterized protein</fullName>
    </submittedName>
</protein>
<dbReference type="Proteomes" id="UP000886595">
    <property type="component" value="Unassembled WGS sequence"/>
</dbReference>
<gene>
    <name evidence="2" type="ORF">Bca52824_001729</name>
</gene>
<comment type="caution">
    <text evidence="2">The sequence shown here is derived from an EMBL/GenBank/DDBJ whole genome shotgun (WGS) entry which is preliminary data.</text>
</comment>
<dbReference type="AlphaFoldDB" id="A0A8X8B9Z7"/>
<proteinExistence type="predicted"/>
<accession>A0A8X8B9Z7</accession>
<feature type="region of interest" description="Disordered" evidence="1">
    <location>
        <begin position="1"/>
        <end position="38"/>
    </location>
</feature>
<name>A0A8X8B9Z7_BRACI</name>
<feature type="compositionally biased region" description="Gly residues" evidence="1">
    <location>
        <begin position="26"/>
        <end position="38"/>
    </location>
</feature>
<keyword evidence="3" id="KW-1185">Reference proteome</keyword>
<dbReference type="EMBL" id="JAAMPC010000001">
    <property type="protein sequence ID" value="KAG2330549.1"/>
    <property type="molecule type" value="Genomic_DNA"/>
</dbReference>
<evidence type="ECO:0000256" key="1">
    <source>
        <dbReference type="SAM" id="MobiDB-lite"/>
    </source>
</evidence>
<reference evidence="2 3" key="1">
    <citation type="submission" date="2020-02" db="EMBL/GenBank/DDBJ databases">
        <authorList>
            <person name="Ma Q."/>
            <person name="Huang Y."/>
            <person name="Song X."/>
            <person name="Pei D."/>
        </authorList>
    </citation>
    <scope>NUCLEOTIDE SEQUENCE [LARGE SCALE GENOMIC DNA]</scope>
    <source>
        <strain evidence="2">Sxm20200214</strain>
        <tissue evidence="2">Leaf</tissue>
    </source>
</reference>